<feature type="signal peptide" evidence="10">
    <location>
        <begin position="1"/>
        <end position="17"/>
    </location>
</feature>
<comment type="cofactor">
    <cofactor evidence="9 10">
        <name>Zn(2+)</name>
        <dbReference type="ChEBI" id="CHEBI:29105"/>
    </cofactor>
    <text evidence="9 10">Binds 1 zinc ion per subunit.</text>
</comment>
<evidence type="ECO:0000256" key="4">
    <source>
        <dbReference type="ARBA" id="ARBA00022801"/>
    </source>
</evidence>
<evidence type="ECO:0000256" key="5">
    <source>
        <dbReference type="ARBA" id="ARBA00022833"/>
    </source>
</evidence>
<dbReference type="InterPro" id="IPR006026">
    <property type="entry name" value="Peptidase_Metallo"/>
</dbReference>
<dbReference type="SUPFAM" id="SSF49854">
    <property type="entry name" value="Spermadhesin, CUB domain"/>
    <property type="match status" value="1"/>
</dbReference>
<dbReference type="PROSITE" id="PS50092">
    <property type="entry name" value="TSP1"/>
    <property type="match status" value="1"/>
</dbReference>
<reference evidence="13" key="2">
    <citation type="submission" date="2020-10" db="UniProtKB">
        <authorList>
            <consortium name="WormBaseParasite"/>
        </authorList>
    </citation>
    <scope>IDENTIFICATION</scope>
</reference>
<keyword evidence="12" id="KW-1185">Reference proteome</keyword>
<dbReference type="GO" id="GO:0018996">
    <property type="term" value="P:molting cycle, collagen and cuticulin-based cuticle"/>
    <property type="evidence" value="ECO:0007669"/>
    <property type="project" value="UniProtKB-ARBA"/>
</dbReference>
<keyword evidence="8" id="KW-0325">Glycoprotein</keyword>
<evidence type="ECO:0000256" key="3">
    <source>
        <dbReference type="ARBA" id="ARBA00022723"/>
    </source>
</evidence>
<keyword evidence="1" id="KW-0245">EGF-like domain</keyword>
<dbReference type="SUPFAM" id="SSF82895">
    <property type="entry name" value="TSP-1 type 1 repeat"/>
    <property type="match status" value="1"/>
</dbReference>
<dbReference type="GO" id="GO:0004222">
    <property type="term" value="F:metalloendopeptidase activity"/>
    <property type="evidence" value="ECO:0007669"/>
    <property type="project" value="UniProtKB-UniRule"/>
</dbReference>
<dbReference type="Gene3D" id="3.40.390.10">
    <property type="entry name" value="Collagenase (Catalytic Domain)"/>
    <property type="match status" value="1"/>
</dbReference>
<name>A0A7E4UTF5_PANRE</name>
<dbReference type="PANTHER" id="PTHR10127">
    <property type="entry name" value="DISCOIDIN, CUB, EGF, LAMININ , AND ZINC METALLOPROTEASE DOMAIN CONTAINING"/>
    <property type="match status" value="1"/>
</dbReference>
<evidence type="ECO:0000256" key="6">
    <source>
        <dbReference type="ARBA" id="ARBA00023049"/>
    </source>
</evidence>
<dbReference type="Pfam" id="PF00090">
    <property type="entry name" value="TSP_1"/>
    <property type="match status" value="1"/>
</dbReference>
<sequence length="667" mass="74277">MVKRGCLLLLGACLVAAQFEAPELQDAAQVQVLLDEIKIEGIRKFGAFSDYNPSKARELLQTVSFDDGTEASVNRKVLDYLFENDIVLTVPQAHTILQDLKDQNATERQPRQAQPGERYYWKDRRVAYTLKVQDDAWQSLIRRALNHLEDQTCMRFYEDADDKDRLEYTRAGGCWSNVGRIGGRQTVSIGYGCEALGIVAHETLHALGLWHEQSRYDRDDYVNIDFGFIFPGTQSNFAKRTPKNSENYDQRYDLGSVMHYGSKAFSTDYGTNTIITKDSNYQRTIGQRQSISFKDARMINLRYCDDICTTKLDCKNGGYTDPNDCSVCRCPTGLGGRTCEDVASSDQTECRGGDYLAQSSWQSLQSPPVTRGLNCNYRINAPAGEAVEIEVQELSFPCVDSCSSFVEIKYLTDKTTTGAHLCCELPAATIITEDNFAVLRLRGDPDGSQGYLGFTLRYRTVPKSETPRPIPTTTTTTTQATTTIGVGSPHWSDWGAWSTCTVACGGCGERTRVRACYGGNGQCSGKNEDSQLCGQEACPKPQTKRTTRCTGRLVLPCDLLDQLDFGTTHSADAVAHLLSTQKNANTLKRVRREASNRARRFVNGNLQMADGNFCEKRFSYNCPTSLLTINIDRKTNSDVVQDNQECCPGYYRSQGVCIQGKSLRTIG</sequence>
<evidence type="ECO:0000256" key="10">
    <source>
        <dbReference type="RuleBase" id="RU361183"/>
    </source>
</evidence>
<feature type="disulfide bond" evidence="9">
    <location>
        <begin position="153"/>
        <end position="308"/>
    </location>
</feature>
<protein>
    <recommendedName>
        <fullName evidence="10">Metalloendopeptidase</fullName>
        <ecNumber evidence="10">3.4.24.-</ecNumber>
    </recommendedName>
</protein>
<evidence type="ECO:0000256" key="7">
    <source>
        <dbReference type="ARBA" id="ARBA00023157"/>
    </source>
</evidence>
<evidence type="ECO:0000256" key="8">
    <source>
        <dbReference type="ARBA" id="ARBA00023180"/>
    </source>
</evidence>
<dbReference type="SMART" id="SM00235">
    <property type="entry name" value="ZnMc"/>
    <property type="match status" value="1"/>
</dbReference>
<reference evidence="12" key="1">
    <citation type="journal article" date="2013" name="Genetics">
        <title>The draft genome and transcriptome of Panagrellus redivivus are shaped by the harsh demands of a free-living lifestyle.</title>
        <authorList>
            <person name="Srinivasan J."/>
            <person name="Dillman A.R."/>
            <person name="Macchietto M.G."/>
            <person name="Heikkinen L."/>
            <person name="Lakso M."/>
            <person name="Fracchia K.M."/>
            <person name="Antoshechkin I."/>
            <person name="Mortazavi A."/>
            <person name="Wong G."/>
            <person name="Sternberg P.W."/>
        </authorList>
    </citation>
    <scope>NUCLEOTIDE SEQUENCE [LARGE SCALE GENOMIC DNA]</scope>
    <source>
        <strain evidence="12">MT8872</strain>
    </source>
</reference>
<dbReference type="SMART" id="SM00042">
    <property type="entry name" value="CUB"/>
    <property type="match status" value="1"/>
</dbReference>
<dbReference type="SUPFAM" id="SSF55486">
    <property type="entry name" value="Metalloproteases ('zincins'), catalytic domain"/>
    <property type="match status" value="1"/>
</dbReference>
<keyword evidence="7 9" id="KW-1015">Disulfide bond</keyword>
<evidence type="ECO:0000256" key="9">
    <source>
        <dbReference type="PROSITE-ProRule" id="PRU01211"/>
    </source>
</evidence>
<feature type="active site" evidence="9">
    <location>
        <position position="202"/>
    </location>
</feature>
<dbReference type="CDD" id="cd04280">
    <property type="entry name" value="ZnMc_astacin_like"/>
    <property type="match status" value="1"/>
</dbReference>
<organism evidence="12 13">
    <name type="scientific">Panagrellus redivivus</name>
    <name type="common">Microworm</name>
    <dbReference type="NCBI Taxonomy" id="6233"/>
    <lineage>
        <taxon>Eukaryota</taxon>
        <taxon>Metazoa</taxon>
        <taxon>Ecdysozoa</taxon>
        <taxon>Nematoda</taxon>
        <taxon>Chromadorea</taxon>
        <taxon>Rhabditida</taxon>
        <taxon>Tylenchina</taxon>
        <taxon>Panagrolaimomorpha</taxon>
        <taxon>Panagrolaimoidea</taxon>
        <taxon>Panagrolaimidae</taxon>
        <taxon>Panagrellus</taxon>
    </lineage>
</organism>
<dbReference type="GO" id="GO:0008270">
    <property type="term" value="F:zinc ion binding"/>
    <property type="evidence" value="ECO:0007669"/>
    <property type="project" value="UniProtKB-UniRule"/>
</dbReference>
<dbReference type="InterPro" id="IPR000884">
    <property type="entry name" value="TSP1_rpt"/>
</dbReference>
<dbReference type="PROSITE" id="PS51864">
    <property type="entry name" value="ASTACIN"/>
    <property type="match status" value="1"/>
</dbReference>
<dbReference type="InterPro" id="IPR034035">
    <property type="entry name" value="Astacin-like_dom"/>
</dbReference>
<dbReference type="Gene3D" id="2.20.100.10">
    <property type="entry name" value="Thrombospondin type-1 (TSP1) repeat"/>
    <property type="match status" value="1"/>
</dbReference>
<accession>A0A7E4UTF5</accession>
<keyword evidence="5 9" id="KW-0862">Zinc</keyword>
<keyword evidence="3 9" id="KW-0479">Metal-binding</keyword>
<dbReference type="FunFam" id="3.40.390.10:FF:000028">
    <property type="entry name" value="Zinc metalloproteinase"/>
    <property type="match status" value="1"/>
</dbReference>
<keyword evidence="4 9" id="KW-0378">Hydrolase</keyword>
<keyword evidence="2 9" id="KW-0645">Protease</keyword>
<evidence type="ECO:0000313" key="12">
    <source>
        <dbReference type="Proteomes" id="UP000492821"/>
    </source>
</evidence>
<dbReference type="CDD" id="cd00041">
    <property type="entry name" value="CUB"/>
    <property type="match status" value="1"/>
</dbReference>
<dbReference type="Gene3D" id="2.60.120.290">
    <property type="entry name" value="Spermadhesin, CUB domain"/>
    <property type="match status" value="1"/>
</dbReference>
<comment type="caution">
    <text evidence="9">Lacks conserved residue(s) required for the propagation of feature annotation.</text>
</comment>
<keyword evidence="6 9" id="KW-0482">Metalloprotease</keyword>
<feature type="chain" id="PRO_5029034919" description="Metalloendopeptidase" evidence="10">
    <location>
        <begin position="18"/>
        <end position="667"/>
    </location>
</feature>
<dbReference type="InterPro" id="IPR000859">
    <property type="entry name" value="CUB_dom"/>
</dbReference>
<dbReference type="AlphaFoldDB" id="A0A7E4UTF5"/>
<dbReference type="EC" id="3.4.24.-" evidence="10"/>
<proteinExistence type="predicted"/>
<dbReference type="SMART" id="SM00209">
    <property type="entry name" value="TSP1"/>
    <property type="match status" value="1"/>
</dbReference>
<dbReference type="PANTHER" id="PTHR10127:SF831">
    <property type="entry name" value="ZINC METALLOPROTEINASE NAS-37"/>
    <property type="match status" value="1"/>
</dbReference>
<evidence type="ECO:0000259" key="11">
    <source>
        <dbReference type="PROSITE" id="PS51864"/>
    </source>
</evidence>
<feature type="binding site" evidence="9">
    <location>
        <position position="205"/>
    </location>
    <ligand>
        <name>Zn(2+)</name>
        <dbReference type="ChEBI" id="CHEBI:29105"/>
        <note>catalytic</note>
    </ligand>
</feature>
<dbReference type="InterPro" id="IPR001506">
    <property type="entry name" value="Peptidase_M12A"/>
</dbReference>
<dbReference type="WBParaSite" id="Pan_g12272.t1">
    <property type="protein sequence ID" value="Pan_g12272.t1"/>
    <property type="gene ID" value="Pan_g12272"/>
</dbReference>
<dbReference type="GO" id="GO:0006508">
    <property type="term" value="P:proteolysis"/>
    <property type="evidence" value="ECO:0007669"/>
    <property type="project" value="UniProtKB-KW"/>
</dbReference>
<dbReference type="InterPro" id="IPR024079">
    <property type="entry name" value="MetalloPept_cat_dom_sf"/>
</dbReference>
<feature type="binding site" evidence="9">
    <location>
        <position position="211"/>
    </location>
    <ligand>
        <name>Zn(2+)</name>
        <dbReference type="ChEBI" id="CHEBI:29105"/>
        <note>catalytic</note>
    </ligand>
</feature>
<dbReference type="InterPro" id="IPR036383">
    <property type="entry name" value="TSP1_rpt_sf"/>
</dbReference>
<evidence type="ECO:0000313" key="13">
    <source>
        <dbReference type="WBParaSite" id="Pan_g12272.t1"/>
    </source>
</evidence>
<keyword evidence="10" id="KW-0732">Signal</keyword>
<feature type="binding site" evidence="9">
    <location>
        <position position="201"/>
    </location>
    <ligand>
        <name>Zn(2+)</name>
        <dbReference type="ChEBI" id="CHEBI:29105"/>
        <note>catalytic</note>
    </ligand>
</feature>
<feature type="domain" description="Peptidase M12A" evidence="11">
    <location>
        <begin position="112"/>
        <end position="309"/>
    </location>
</feature>
<dbReference type="Pfam" id="PF01400">
    <property type="entry name" value="Astacin"/>
    <property type="match status" value="1"/>
</dbReference>
<evidence type="ECO:0000256" key="2">
    <source>
        <dbReference type="ARBA" id="ARBA00022670"/>
    </source>
</evidence>
<evidence type="ECO:0000256" key="1">
    <source>
        <dbReference type="ARBA" id="ARBA00022536"/>
    </source>
</evidence>
<dbReference type="PRINTS" id="PR00480">
    <property type="entry name" value="ASTACIN"/>
</dbReference>
<dbReference type="Proteomes" id="UP000492821">
    <property type="component" value="Unassembled WGS sequence"/>
</dbReference>
<dbReference type="InterPro" id="IPR035914">
    <property type="entry name" value="Sperma_CUB_dom_sf"/>
</dbReference>